<dbReference type="KEGG" id="smo:SELMODRAFT_83611"/>
<evidence type="ECO:0000313" key="8">
    <source>
        <dbReference type="EMBL" id="EFJ36974.1"/>
    </source>
</evidence>
<evidence type="ECO:0000313" key="9">
    <source>
        <dbReference type="Proteomes" id="UP000001514"/>
    </source>
</evidence>
<keyword evidence="3" id="KW-0694">RNA-binding</keyword>
<name>D8QSP0_SELML</name>
<dbReference type="eggNOG" id="KOG3291">
    <property type="taxonomic scope" value="Eukaryota"/>
</dbReference>
<accession>D8QSP0</accession>
<dbReference type="InterPro" id="IPR036823">
    <property type="entry name" value="Ribosomal_uS7_dom_sf"/>
</dbReference>
<dbReference type="Gene3D" id="1.10.455.10">
    <property type="entry name" value="Ribosomal protein S7 domain"/>
    <property type="match status" value="1"/>
</dbReference>
<dbReference type="GO" id="GO:0003735">
    <property type="term" value="F:structural constituent of ribosome"/>
    <property type="evidence" value="ECO:0000318"/>
    <property type="project" value="GO_Central"/>
</dbReference>
<evidence type="ECO:0000256" key="4">
    <source>
        <dbReference type="ARBA" id="ARBA00022980"/>
    </source>
</evidence>
<dbReference type="InterPro" id="IPR034643">
    <property type="entry name" value="RPS7_plant"/>
</dbReference>
<dbReference type="NCBIfam" id="TIGR01029">
    <property type="entry name" value="rpsG_bact"/>
    <property type="match status" value="1"/>
</dbReference>
<evidence type="ECO:0000313" key="7">
    <source>
        <dbReference type="EMBL" id="EFJ33620.1"/>
    </source>
</evidence>
<dbReference type="GO" id="GO:0019843">
    <property type="term" value="F:rRNA binding"/>
    <property type="evidence" value="ECO:0000318"/>
    <property type="project" value="GO_Central"/>
</dbReference>
<organism evidence="9">
    <name type="scientific">Selaginella moellendorffii</name>
    <name type="common">Spikemoss</name>
    <dbReference type="NCBI Taxonomy" id="88036"/>
    <lineage>
        <taxon>Eukaryota</taxon>
        <taxon>Viridiplantae</taxon>
        <taxon>Streptophyta</taxon>
        <taxon>Embryophyta</taxon>
        <taxon>Tracheophyta</taxon>
        <taxon>Lycopodiopsida</taxon>
        <taxon>Selaginellales</taxon>
        <taxon>Selaginellaceae</taxon>
        <taxon>Selaginella</taxon>
    </lineage>
</organism>
<evidence type="ECO:0000256" key="5">
    <source>
        <dbReference type="ARBA" id="ARBA00023274"/>
    </source>
</evidence>
<reference evidence="8 9" key="1">
    <citation type="journal article" date="2011" name="Science">
        <title>The Selaginella genome identifies genetic changes associated with the evolution of vascular plants.</title>
        <authorList>
            <person name="Banks J.A."/>
            <person name="Nishiyama T."/>
            <person name="Hasebe M."/>
            <person name="Bowman J.L."/>
            <person name="Gribskov M."/>
            <person name="dePamphilis C."/>
            <person name="Albert V.A."/>
            <person name="Aono N."/>
            <person name="Aoyama T."/>
            <person name="Ambrose B.A."/>
            <person name="Ashton N.W."/>
            <person name="Axtell M.J."/>
            <person name="Barker E."/>
            <person name="Barker M.S."/>
            <person name="Bennetzen J.L."/>
            <person name="Bonawitz N.D."/>
            <person name="Chapple C."/>
            <person name="Cheng C."/>
            <person name="Correa L.G."/>
            <person name="Dacre M."/>
            <person name="DeBarry J."/>
            <person name="Dreyer I."/>
            <person name="Elias M."/>
            <person name="Engstrom E.M."/>
            <person name="Estelle M."/>
            <person name="Feng L."/>
            <person name="Finet C."/>
            <person name="Floyd S.K."/>
            <person name="Frommer W.B."/>
            <person name="Fujita T."/>
            <person name="Gramzow L."/>
            <person name="Gutensohn M."/>
            <person name="Harholt J."/>
            <person name="Hattori M."/>
            <person name="Heyl A."/>
            <person name="Hirai T."/>
            <person name="Hiwatashi Y."/>
            <person name="Ishikawa M."/>
            <person name="Iwata M."/>
            <person name="Karol K.G."/>
            <person name="Koehler B."/>
            <person name="Kolukisaoglu U."/>
            <person name="Kubo M."/>
            <person name="Kurata T."/>
            <person name="Lalonde S."/>
            <person name="Li K."/>
            <person name="Li Y."/>
            <person name="Litt A."/>
            <person name="Lyons E."/>
            <person name="Manning G."/>
            <person name="Maruyama T."/>
            <person name="Michael T.P."/>
            <person name="Mikami K."/>
            <person name="Miyazaki S."/>
            <person name="Morinaga S."/>
            <person name="Murata T."/>
            <person name="Mueller-Roeber B."/>
            <person name="Nelson D.R."/>
            <person name="Obara M."/>
            <person name="Oguri Y."/>
            <person name="Olmstead R.G."/>
            <person name="Onodera N."/>
            <person name="Petersen B.L."/>
            <person name="Pils B."/>
            <person name="Prigge M."/>
            <person name="Rensing S.A."/>
            <person name="Riano-Pachon D.M."/>
            <person name="Roberts A.W."/>
            <person name="Sato Y."/>
            <person name="Scheller H.V."/>
            <person name="Schulz B."/>
            <person name="Schulz C."/>
            <person name="Shakirov E.V."/>
            <person name="Shibagaki N."/>
            <person name="Shinohara N."/>
            <person name="Shippen D.E."/>
            <person name="Soerensen I."/>
            <person name="Sotooka R."/>
            <person name="Sugimoto N."/>
            <person name="Sugita M."/>
            <person name="Sumikawa N."/>
            <person name="Tanurdzic M."/>
            <person name="Theissen G."/>
            <person name="Ulvskov P."/>
            <person name="Wakazuki S."/>
            <person name="Weng J.K."/>
            <person name="Willats W.W."/>
            <person name="Wipf D."/>
            <person name="Wolf P.G."/>
            <person name="Yang L."/>
            <person name="Zimmer A.D."/>
            <person name="Zhu Q."/>
            <person name="Mitros T."/>
            <person name="Hellsten U."/>
            <person name="Loque D."/>
            <person name="Otillar R."/>
            <person name="Salamov A."/>
            <person name="Schmutz J."/>
            <person name="Shapiro H."/>
            <person name="Lindquist E."/>
            <person name="Lucas S."/>
            <person name="Rokhsar D."/>
            <person name="Grigoriev I.V."/>
        </authorList>
    </citation>
    <scope>NUCLEOTIDE SEQUENCE [LARGE SCALE GENOMIC DNA]</scope>
</reference>
<dbReference type="GO" id="GO:0005840">
    <property type="term" value="C:ribosome"/>
    <property type="evidence" value="ECO:0000318"/>
    <property type="project" value="GO_Central"/>
</dbReference>
<dbReference type="Gramene" id="EFJ33620">
    <property type="protein sequence ID" value="EFJ33620"/>
    <property type="gene ID" value="SELMODRAFT_83611"/>
</dbReference>
<evidence type="ECO:0000259" key="6">
    <source>
        <dbReference type="Pfam" id="PF00177"/>
    </source>
</evidence>
<dbReference type="FunCoup" id="D8QSP0">
    <property type="interactions" value="39"/>
</dbReference>
<dbReference type="Pfam" id="PF00177">
    <property type="entry name" value="Ribosomal_S7"/>
    <property type="match status" value="1"/>
</dbReference>
<evidence type="ECO:0000256" key="3">
    <source>
        <dbReference type="ARBA" id="ARBA00022884"/>
    </source>
</evidence>
<dbReference type="OMA" id="CEVERVR"/>
<dbReference type="SUPFAM" id="SSF47973">
    <property type="entry name" value="Ribosomal protein S7"/>
    <property type="match status" value="1"/>
</dbReference>
<evidence type="ECO:0000256" key="1">
    <source>
        <dbReference type="ARBA" id="ARBA00007151"/>
    </source>
</evidence>
<proteinExistence type="inferred from homology"/>
<protein>
    <recommendedName>
        <fullName evidence="6">Small ribosomal subunit protein uS7 domain-containing protein</fullName>
    </recommendedName>
</protein>
<dbReference type="CDD" id="cd15484">
    <property type="entry name" value="uS7_plant"/>
    <property type="match status" value="1"/>
</dbReference>
<sequence length="158" mass="18281">MERSADTLSYVKDLNIKQRLMVKKFMNSCMRQGKKTKARTMCFKAFERLANHGDVLHILETAVENVKPICEVRRVRVAGSTHNVPAAIPLHRQQSLSMRWIVQAARNRFKAKKKMGMPKALADELLDASKRSGAARKKRDDLHRLAEANRTLAHYRWW</sequence>
<dbReference type="GO" id="GO:0005763">
    <property type="term" value="C:mitochondrial small ribosomal subunit"/>
    <property type="evidence" value="ECO:0007669"/>
    <property type="project" value="InterPro"/>
</dbReference>
<dbReference type="InterPro" id="IPR023798">
    <property type="entry name" value="Ribosomal_uS7_dom"/>
</dbReference>
<dbReference type="PANTHER" id="PTHR11205">
    <property type="entry name" value="RIBOSOMAL PROTEIN S7"/>
    <property type="match status" value="1"/>
</dbReference>
<dbReference type="Proteomes" id="UP000001514">
    <property type="component" value="Unassembled WGS sequence"/>
</dbReference>
<keyword evidence="2" id="KW-0699">rRNA-binding</keyword>
<dbReference type="PIRSF" id="PIRSF002122">
    <property type="entry name" value="RPS7p_RPS7a_RPS5e_RPS7o"/>
    <property type="match status" value="1"/>
</dbReference>
<dbReference type="GO" id="GO:0003729">
    <property type="term" value="F:mRNA binding"/>
    <property type="evidence" value="ECO:0000318"/>
    <property type="project" value="GO_Central"/>
</dbReference>
<dbReference type="InParanoid" id="D8QSP0"/>
<comment type="similarity">
    <text evidence="1">Belongs to the universal ribosomal protein uS7 family.</text>
</comment>
<keyword evidence="5" id="KW-0687">Ribonucleoprotein</keyword>
<dbReference type="Gramene" id="EFJ36974">
    <property type="protein sequence ID" value="EFJ36974"/>
    <property type="gene ID" value="SELMODRAFT_77094"/>
</dbReference>
<evidence type="ECO:0000256" key="2">
    <source>
        <dbReference type="ARBA" id="ARBA00022730"/>
    </source>
</evidence>
<dbReference type="EMBL" id="GL377570">
    <property type="protein sequence ID" value="EFJ33620.1"/>
    <property type="molecule type" value="Genomic_DNA"/>
</dbReference>
<keyword evidence="9" id="KW-1185">Reference proteome</keyword>
<dbReference type="InterPro" id="IPR005717">
    <property type="entry name" value="Ribosomal_uS7_bac/org-type"/>
</dbReference>
<dbReference type="GO" id="GO:0006412">
    <property type="term" value="P:translation"/>
    <property type="evidence" value="ECO:0000318"/>
    <property type="project" value="GO_Central"/>
</dbReference>
<dbReference type="HOGENOM" id="CLU_072226_1_1_1"/>
<dbReference type="KEGG" id="smo:SELMODRAFT_77094"/>
<dbReference type="InterPro" id="IPR000235">
    <property type="entry name" value="Ribosomal_uS7"/>
</dbReference>
<dbReference type="EMBL" id="GL377566">
    <property type="protein sequence ID" value="EFJ36974.1"/>
    <property type="molecule type" value="Genomic_DNA"/>
</dbReference>
<keyword evidence="4" id="KW-0689">Ribosomal protein</keyword>
<dbReference type="OrthoDB" id="35139at2759"/>
<feature type="domain" description="Small ribosomal subunit protein uS7" evidence="6">
    <location>
        <begin position="10"/>
        <end position="150"/>
    </location>
</feature>
<dbReference type="AlphaFoldDB" id="D8QSP0"/>
<dbReference type="STRING" id="88036.D8QSP0"/>
<gene>
    <name evidence="8" type="ORF">SELMODRAFT_77094</name>
    <name evidence="7" type="ORF">SELMODRAFT_83611</name>
</gene>